<organism evidence="12 13">
    <name type="scientific">Gomphillus americanus</name>
    <dbReference type="NCBI Taxonomy" id="1940652"/>
    <lineage>
        <taxon>Eukaryota</taxon>
        <taxon>Fungi</taxon>
        <taxon>Dikarya</taxon>
        <taxon>Ascomycota</taxon>
        <taxon>Pezizomycotina</taxon>
        <taxon>Lecanoromycetes</taxon>
        <taxon>OSLEUM clade</taxon>
        <taxon>Ostropomycetidae</taxon>
        <taxon>Ostropales</taxon>
        <taxon>Graphidaceae</taxon>
        <taxon>Gomphilloideae</taxon>
        <taxon>Gomphillus</taxon>
    </lineage>
</organism>
<dbReference type="InterPro" id="IPR013863">
    <property type="entry name" value="VID27_C"/>
</dbReference>
<comment type="function">
    <text evidence="9">Promotes mitochondrial protein synthesis. May act as a fidelity factor of the translation reaction, by catalyzing a one-codon backward translocation of tRNAs on improperly translocated ribosomes. Binds to mitochondrial ribosomes in a GTP-dependent manner.</text>
</comment>
<evidence type="ECO:0000256" key="8">
    <source>
        <dbReference type="ARBA" id="ARBA00023136"/>
    </source>
</evidence>
<dbReference type="GO" id="GO:0005759">
    <property type="term" value="C:mitochondrial matrix"/>
    <property type="evidence" value="ECO:0007669"/>
    <property type="project" value="UniProtKB-UniRule"/>
</dbReference>
<dbReference type="Gene3D" id="3.30.70.870">
    <property type="entry name" value="Elongation Factor G (Translational Gtpase), domain 3"/>
    <property type="match status" value="1"/>
</dbReference>
<dbReference type="InterPro" id="IPR040979">
    <property type="entry name" value="Vid27_N"/>
</dbReference>
<dbReference type="FunFam" id="3.30.70.870:FF:000004">
    <property type="entry name" value="Translation factor GUF1, mitochondrial"/>
    <property type="match status" value="1"/>
</dbReference>
<comment type="subcellular location">
    <subcellularLocation>
        <location evidence="9">Mitochondrion inner membrane</location>
        <topology evidence="9">Peripheral membrane protein</topology>
        <orientation evidence="9">Matrix side</orientation>
    </subcellularLocation>
</comment>
<dbReference type="PROSITE" id="PS00301">
    <property type="entry name" value="G_TR_1"/>
    <property type="match status" value="1"/>
</dbReference>
<dbReference type="GO" id="GO:0045727">
    <property type="term" value="P:positive regulation of translation"/>
    <property type="evidence" value="ECO:0007669"/>
    <property type="project" value="UniProtKB-UniRule"/>
</dbReference>
<dbReference type="InterPro" id="IPR013842">
    <property type="entry name" value="LepA_CTD"/>
</dbReference>
<evidence type="ECO:0000256" key="1">
    <source>
        <dbReference type="ARBA" id="ARBA00005454"/>
    </source>
</evidence>
<dbReference type="FunFam" id="3.30.70.2570:FF:000001">
    <property type="entry name" value="Translation factor GUF1, mitochondrial"/>
    <property type="match status" value="1"/>
</dbReference>
<accession>A0A8H3IG30</accession>
<dbReference type="InterPro" id="IPR035654">
    <property type="entry name" value="LepA_IV"/>
</dbReference>
<dbReference type="Proteomes" id="UP000664169">
    <property type="component" value="Unassembled WGS sequence"/>
</dbReference>
<dbReference type="SUPFAM" id="SSF54980">
    <property type="entry name" value="EF-G C-terminal domain-like"/>
    <property type="match status" value="2"/>
</dbReference>
<feature type="compositionally biased region" description="Acidic residues" evidence="10">
    <location>
        <begin position="403"/>
        <end position="412"/>
    </location>
</feature>
<dbReference type="Gene3D" id="3.30.70.240">
    <property type="match status" value="1"/>
</dbReference>
<dbReference type="InterPro" id="IPR027417">
    <property type="entry name" value="P-loop_NTPase"/>
</dbReference>
<protein>
    <recommendedName>
        <fullName evidence="11">Tr-type G domain-containing protein</fullName>
    </recommendedName>
</protein>
<dbReference type="InterPro" id="IPR006297">
    <property type="entry name" value="EF-4"/>
</dbReference>
<proteinExistence type="inferred from homology"/>
<dbReference type="Gene3D" id="3.40.50.300">
    <property type="entry name" value="P-loop containing nucleotide triphosphate hydrolases"/>
    <property type="match status" value="1"/>
</dbReference>
<comment type="similarity">
    <text evidence="1">Belongs to the TRAFAC class translation factor GTPase superfamily. Classic translation factor GTPase family. LepA subfamily.</text>
</comment>
<dbReference type="NCBIfam" id="TIGR00231">
    <property type="entry name" value="small_GTP"/>
    <property type="match status" value="1"/>
</dbReference>
<feature type="region of interest" description="Disordered" evidence="10">
    <location>
        <begin position="184"/>
        <end position="208"/>
    </location>
</feature>
<evidence type="ECO:0000256" key="9">
    <source>
        <dbReference type="HAMAP-Rule" id="MF_03137"/>
    </source>
</evidence>
<dbReference type="Pfam" id="PF17747">
    <property type="entry name" value="VID27_PH"/>
    <property type="match status" value="1"/>
</dbReference>
<dbReference type="GO" id="GO:0005743">
    <property type="term" value="C:mitochondrial inner membrane"/>
    <property type="evidence" value="ECO:0007669"/>
    <property type="project" value="UniProtKB-SubCell"/>
</dbReference>
<keyword evidence="8 9" id="KW-0472">Membrane</keyword>
<dbReference type="InterPro" id="IPR040768">
    <property type="entry name" value="Vid27_PH"/>
</dbReference>
<dbReference type="Pfam" id="PF17748">
    <property type="entry name" value="VID27_N"/>
    <property type="match status" value="1"/>
</dbReference>
<dbReference type="FunFam" id="3.30.70.240:FF:000007">
    <property type="entry name" value="Translation factor GUF1, mitochondrial"/>
    <property type="match status" value="1"/>
</dbReference>
<dbReference type="OrthoDB" id="10251113at2759"/>
<feature type="binding site" evidence="9">
    <location>
        <begin position="915"/>
        <end position="919"/>
    </location>
    <ligand>
        <name>GTP</name>
        <dbReference type="ChEBI" id="CHEBI:37565"/>
    </ligand>
</feature>
<keyword evidence="7 9" id="KW-0342">GTP-binding</keyword>
<keyword evidence="13" id="KW-1185">Reference proteome</keyword>
<keyword evidence="3 9" id="KW-0999">Mitochondrion inner membrane</keyword>
<feature type="region of interest" description="Disordered" evidence="10">
    <location>
        <begin position="374"/>
        <end position="420"/>
    </location>
</feature>
<reference evidence="12" key="1">
    <citation type="submission" date="2021-03" db="EMBL/GenBank/DDBJ databases">
        <authorList>
            <person name="Tagirdzhanova G."/>
        </authorList>
    </citation>
    <scope>NUCLEOTIDE SEQUENCE</scope>
</reference>
<dbReference type="GO" id="GO:0097177">
    <property type="term" value="F:mitochondrial ribosome binding"/>
    <property type="evidence" value="ECO:0007669"/>
    <property type="project" value="TreeGrafter"/>
</dbReference>
<sequence length="1440" mass="161577">MFMLKNVTKYLFGDSSKETIVEIPQGQLYLVRPRSPKGYSELIFKDAAATVRRTGQDFQYQLVIQRVYEEGEEELLEEENGEDEIAQALGAEKDEKIFLMDEQLRFRAEIRDNGQKVLAWRDLSGDEDDLYEFVCDSTIPATEVTSFEVVAVKCQYERKYRKPQDTATEAELERFNFSAQPIPSASPIRHPVSSNSADSLTLSPVPKSELDDTSAKMGGLAISKKTVAPKARAIPEGAKDVLVTSTAELHLFDFASQTFVLQDQEVTATVSDLGSWRYWLQISSASKPWLGSDVVEDINPVFNFEYSSFIFNHFTEDGSAYSWLLKFKDQAAVEHFQMGLMQALWEHLNRTKWIKAKDDDRQYVLDAFQDIAMEDAPDYEEEEESEVEETEDDEPDTQYQSDDSADEAEDESKDGNVNSQLAVGYKHDRSFVVRGSKIGVFKHTPNNNLEFSTNISKVETPKGKLFSPKKVMLHAEDRNMILQNTNDPNSLYRMDLEYGKVVEEWKVHDDIPVTTFAPEKKFSQMTGEQTFLGLSQNALYRIDPRVSGNKLVDSELKQYVSKNDFSAAATTAKGYIAVASNKGDIRLFDRLGINAKTHIPALGEPIIGLDVSADGRWVLATCRTYLLLIDAQQKEGKNEGKLGFERAFAKDAKPQPRRLGLAPAHVAQFQHETKQPLSFTTAHFNTGVDDKETSIITATGPFIVTWNMKKVLAGRKDPYTIKRYAEEVKADNFKYGSDKNVIVALPNEVNMVAKQSFKKPTRESIAAPAPVGRSSVLKQMRSCLRVCYEALGSLNGAARPRPPYQTPQPSIRNFRTSIRRYAPSKGQPAGDIEKRIARIPLDRYRNFCIVAHVDHGKSTLSDRLLELTGTIEPGGKKQFLDKLAVERERGITVKAQTCSMIYNYHGNDYLLNLVDTPGHVDFRAEVSRSYASCGGAVLLVDASQGVQAQTVANFYLAFSQGLYLLPVLNKVDLASAEPTRVIKQIKETFELDADEAVLVSAKTGLNVAQVLPEIIKKIPPPEGDTSKPLRMLLVDSWYHTFRGVTLLVRIFDGTIQTGDKVVSFATGIEYIVGEVGIMYPDQMPQTVLKAGQLGYVFFNPGIKRMSEAKVGDTYTNVGKRGQVEPLPGFEEPKSMVFVAAYPVDQSDHSHLEDSINQVTLNDRSVTVQKEYSEALGAGWRLGFLGTLHCSVFEDRLRQEHGASIIITPPNVPFQVIYKKGKEDTIRNPAFFPDDEIAKQDVIGLREPYVLVTITMPDDYLGTVIELCEGNRGEQKEIAFFTATQVILKYEIPLAQLVDDFFGKLKGITKGYATLDYEEAGWRESNIVKLQLLVNKVPVDAVARVVHTSQVDRLGKEWVQKFKEHVDRQMFEVIIQAAVGRKVIARETIKPFRKDVLAKLHASDVSRRRKLLENQKEGRKKLKAIGNVSIDNSAFQKFLAK</sequence>
<evidence type="ECO:0000259" key="11">
    <source>
        <dbReference type="PROSITE" id="PS51722"/>
    </source>
</evidence>
<dbReference type="InterPro" id="IPR035647">
    <property type="entry name" value="EFG_III/V"/>
</dbReference>
<dbReference type="NCBIfam" id="TIGR01393">
    <property type="entry name" value="lepA"/>
    <property type="match status" value="1"/>
</dbReference>
<feature type="binding site" evidence="9">
    <location>
        <begin position="969"/>
        <end position="972"/>
    </location>
    <ligand>
        <name>GTP</name>
        <dbReference type="ChEBI" id="CHEBI:37565"/>
    </ligand>
</feature>
<feature type="compositionally biased region" description="Polar residues" evidence="10">
    <location>
        <begin position="192"/>
        <end position="202"/>
    </location>
</feature>
<dbReference type="Pfam" id="PF08553">
    <property type="entry name" value="VID27"/>
    <property type="match status" value="1"/>
</dbReference>
<dbReference type="SUPFAM" id="SSF50969">
    <property type="entry name" value="YVTN repeat-like/Quinoprotein amine dehydrogenase"/>
    <property type="match status" value="1"/>
</dbReference>
<dbReference type="PANTHER" id="PTHR43512">
    <property type="entry name" value="TRANSLATION FACTOR GUF1-RELATED"/>
    <property type="match status" value="1"/>
</dbReference>
<evidence type="ECO:0000256" key="4">
    <source>
        <dbReference type="ARBA" id="ARBA00022801"/>
    </source>
</evidence>
<dbReference type="PROSITE" id="PS51722">
    <property type="entry name" value="G_TR_2"/>
    <property type="match status" value="1"/>
</dbReference>
<dbReference type="InterPro" id="IPR005225">
    <property type="entry name" value="Small_GTP-bd"/>
</dbReference>
<dbReference type="PRINTS" id="PR00315">
    <property type="entry name" value="ELONGATNFCT"/>
</dbReference>
<dbReference type="Gene3D" id="2.40.30.10">
    <property type="entry name" value="Translation factors"/>
    <property type="match status" value="1"/>
</dbReference>
<dbReference type="PANTHER" id="PTHR43512:SF7">
    <property type="entry name" value="TRANSLATION FACTOR GUF1, MITOCHONDRIAL"/>
    <property type="match status" value="1"/>
</dbReference>
<name>A0A8H3IG30_9LECA</name>
<evidence type="ECO:0000313" key="12">
    <source>
        <dbReference type="EMBL" id="CAF9917348.1"/>
    </source>
</evidence>
<dbReference type="GO" id="GO:0005525">
    <property type="term" value="F:GTP binding"/>
    <property type="evidence" value="ECO:0007669"/>
    <property type="project" value="UniProtKB-UniRule"/>
</dbReference>
<keyword evidence="5 9" id="KW-0648">Protein biosynthesis</keyword>
<comment type="catalytic activity">
    <reaction evidence="9">
        <text>GTP + H2O = GDP + phosphate + H(+)</text>
        <dbReference type="Rhea" id="RHEA:19669"/>
        <dbReference type="ChEBI" id="CHEBI:15377"/>
        <dbReference type="ChEBI" id="CHEBI:15378"/>
        <dbReference type="ChEBI" id="CHEBI:37565"/>
        <dbReference type="ChEBI" id="CHEBI:43474"/>
        <dbReference type="ChEBI" id="CHEBI:58189"/>
        <dbReference type="EC" id="3.6.5.n1"/>
    </reaction>
</comment>
<dbReference type="EMBL" id="CAJPDQ010000012">
    <property type="protein sequence ID" value="CAF9917348.1"/>
    <property type="molecule type" value="Genomic_DNA"/>
</dbReference>
<dbReference type="CDD" id="cd03709">
    <property type="entry name" value="lepA_C"/>
    <property type="match status" value="1"/>
</dbReference>
<gene>
    <name evidence="12" type="ORF">GOMPHAMPRED_001220</name>
</gene>
<feature type="compositionally biased region" description="Acidic residues" evidence="10">
    <location>
        <begin position="374"/>
        <end position="396"/>
    </location>
</feature>
<dbReference type="Gene3D" id="3.30.70.2570">
    <property type="entry name" value="Elongation factor 4, C-terminal domain"/>
    <property type="match status" value="1"/>
</dbReference>
<evidence type="ECO:0000256" key="10">
    <source>
        <dbReference type="SAM" id="MobiDB-lite"/>
    </source>
</evidence>
<feature type="binding site" evidence="9">
    <location>
        <begin position="851"/>
        <end position="858"/>
    </location>
    <ligand>
        <name>GTP</name>
        <dbReference type="ChEBI" id="CHEBI:37565"/>
    </ligand>
</feature>
<comment type="caution">
    <text evidence="12">The sequence shown here is derived from an EMBL/GenBank/DDBJ whole genome shotgun (WGS) entry which is preliminary data.</text>
</comment>
<feature type="domain" description="Tr-type G" evidence="11">
    <location>
        <begin position="842"/>
        <end position="1022"/>
    </location>
</feature>
<dbReference type="InterPro" id="IPR011044">
    <property type="entry name" value="Quino_amine_DH_bsu"/>
</dbReference>
<keyword evidence="4 9" id="KW-0378">Hydrolase</keyword>
<comment type="similarity">
    <text evidence="9">Belongs to the GTP-binding elongation factor family. LepA subfamily.</text>
</comment>
<dbReference type="Pfam" id="PF00679">
    <property type="entry name" value="EFG_C"/>
    <property type="match status" value="1"/>
</dbReference>
<evidence type="ECO:0000256" key="3">
    <source>
        <dbReference type="ARBA" id="ARBA00022792"/>
    </source>
</evidence>
<dbReference type="InterPro" id="IPR000795">
    <property type="entry name" value="T_Tr_GTP-bd_dom"/>
</dbReference>
<dbReference type="GO" id="GO:0003924">
    <property type="term" value="F:GTPase activity"/>
    <property type="evidence" value="ECO:0007669"/>
    <property type="project" value="UniProtKB-UniRule"/>
</dbReference>
<dbReference type="FunFam" id="3.40.50.300:FF:000078">
    <property type="entry name" value="Elongation factor 4"/>
    <property type="match status" value="1"/>
</dbReference>
<dbReference type="InterPro" id="IPR000640">
    <property type="entry name" value="EFG_V-like"/>
</dbReference>
<evidence type="ECO:0000256" key="5">
    <source>
        <dbReference type="ARBA" id="ARBA00022917"/>
    </source>
</evidence>
<evidence type="ECO:0000256" key="6">
    <source>
        <dbReference type="ARBA" id="ARBA00023128"/>
    </source>
</evidence>
<dbReference type="CDD" id="cd01890">
    <property type="entry name" value="LepA"/>
    <property type="match status" value="1"/>
</dbReference>
<dbReference type="FunFam" id="2.40.30.10:FF:000015">
    <property type="entry name" value="Translation factor GUF1, mitochondrial"/>
    <property type="match status" value="1"/>
</dbReference>
<evidence type="ECO:0000256" key="7">
    <source>
        <dbReference type="ARBA" id="ARBA00023134"/>
    </source>
</evidence>
<evidence type="ECO:0000313" key="13">
    <source>
        <dbReference type="Proteomes" id="UP000664169"/>
    </source>
</evidence>
<dbReference type="CDD" id="cd03699">
    <property type="entry name" value="EF4_II"/>
    <property type="match status" value="1"/>
</dbReference>
<dbReference type="SUPFAM" id="SSF52540">
    <property type="entry name" value="P-loop containing nucleoside triphosphate hydrolases"/>
    <property type="match status" value="1"/>
</dbReference>
<dbReference type="GO" id="GO:0006412">
    <property type="term" value="P:translation"/>
    <property type="evidence" value="ECO:0007669"/>
    <property type="project" value="UniProtKB-KW"/>
</dbReference>
<dbReference type="Pfam" id="PF06421">
    <property type="entry name" value="LepA_C"/>
    <property type="match status" value="1"/>
</dbReference>
<evidence type="ECO:0000256" key="2">
    <source>
        <dbReference type="ARBA" id="ARBA00022741"/>
    </source>
</evidence>
<dbReference type="InterPro" id="IPR031157">
    <property type="entry name" value="G_TR_CS"/>
</dbReference>
<keyword evidence="6 9" id="KW-0496">Mitochondrion</keyword>
<keyword evidence="2 9" id="KW-0547">Nucleotide-binding</keyword>
<dbReference type="Pfam" id="PF00009">
    <property type="entry name" value="GTP_EFTU"/>
    <property type="match status" value="1"/>
</dbReference>
<dbReference type="InterPro" id="IPR038363">
    <property type="entry name" value="LepA_C_sf"/>
</dbReference>
<dbReference type="HAMAP" id="MF_00071">
    <property type="entry name" value="LepA"/>
    <property type="match status" value="1"/>
</dbReference>